<sequence length="84" mass="8944">MSTLPIPVLSISASNDELSTTEKINASKDLLPKDTNFTVIEGGVHANFGDYGPQSSDGTPTISRDDARTEISRDSLAFVESVSK</sequence>
<comment type="caution">
    <text evidence="3">The sequence shown here is derived from an EMBL/GenBank/DDBJ whole genome shotgun (WGS) entry which is preliminary data.</text>
</comment>
<gene>
    <name evidence="3" type="ORF">CVS30_08910</name>
</gene>
<dbReference type="Pfam" id="PF12695">
    <property type="entry name" value="Abhydrolase_5"/>
    <property type="match status" value="1"/>
</dbReference>
<proteinExistence type="predicted"/>
<keyword evidence="4" id="KW-1185">Reference proteome</keyword>
<name>A0A2V5IQ08_9MICC</name>
<dbReference type="GO" id="GO:0016787">
    <property type="term" value="F:hydrolase activity"/>
    <property type="evidence" value="ECO:0007669"/>
    <property type="project" value="InterPro"/>
</dbReference>
<accession>A0A2V5IQ08</accession>
<protein>
    <recommendedName>
        <fullName evidence="2">Alpha/beta hydrolase fold-5 domain-containing protein</fullName>
    </recommendedName>
</protein>
<dbReference type="InterPro" id="IPR029059">
    <property type="entry name" value="AB_hydrolase_5"/>
</dbReference>
<evidence type="ECO:0000256" key="1">
    <source>
        <dbReference type="SAM" id="MobiDB-lite"/>
    </source>
</evidence>
<dbReference type="AlphaFoldDB" id="A0A2V5IQ08"/>
<evidence type="ECO:0000259" key="2">
    <source>
        <dbReference type="Pfam" id="PF12695"/>
    </source>
</evidence>
<feature type="compositionally biased region" description="Polar residues" evidence="1">
    <location>
        <begin position="53"/>
        <end position="62"/>
    </location>
</feature>
<feature type="domain" description="Alpha/beta hydrolase fold-5" evidence="2">
    <location>
        <begin position="2"/>
        <end position="66"/>
    </location>
</feature>
<feature type="region of interest" description="Disordered" evidence="1">
    <location>
        <begin position="48"/>
        <end position="69"/>
    </location>
</feature>
<organism evidence="3 4">
    <name type="scientific">Arthrobacter psychrolactophilus</name>
    <dbReference type="NCBI Taxonomy" id="92442"/>
    <lineage>
        <taxon>Bacteria</taxon>
        <taxon>Bacillati</taxon>
        <taxon>Actinomycetota</taxon>
        <taxon>Actinomycetes</taxon>
        <taxon>Micrococcales</taxon>
        <taxon>Micrococcaceae</taxon>
        <taxon>Arthrobacter</taxon>
    </lineage>
</organism>
<dbReference type="EMBL" id="QJVC01000006">
    <property type="protein sequence ID" value="PYI38668.1"/>
    <property type="molecule type" value="Genomic_DNA"/>
</dbReference>
<reference evidence="3 4" key="1">
    <citation type="submission" date="2018-05" db="EMBL/GenBank/DDBJ databases">
        <title>Genetic diversity of glacier-inhabiting Cryobacterium bacteria in China and description of Cryobacterium mengkeensis sp. nov. and Arthrobacter glacialis sp. nov.</title>
        <authorList>
            <person name="Liu Q."/>
            <person name="Xin Y.-H."/>
        </authorList>
    </citation>
    <scope>NUCLEOTIDE SEQUENCE [LARGE SCALE GENOMIC DNA]</scope>
    <source>
        <strain evidence="3 4">B7</strain>
    </source>
</reference>
<evidence type="ECO:0000313" key="4">
    <source>
        <dbReference type="Proteomes" id="UP000247980"/>
    </source>
</evidence>
<evidence type="ECO:0000313" key="3">
    <source>
        <dbReference type="EMBL" id="PYI38668.1"/>
    </source>
</evidence>
<dbReference type="Proteomes" id="UP000247980">
    <property type="component" value="Unassembled WGS sequence"/>
</dbReference>
<dbReference type="OrthoDB" id="9780932at2"/>